<evidence type="ECO:0000259" key="1">
    <source>
        <dbReference type="Pfam" id="PF18618"/>
    </source>
</evidence>
<dbReference type="eggNOG" id="ENOG5030470">
    <property type="taxonomic scope" value="Bacteria"/>
</dbReference>
<dbReference type="AlphaFoldDB" id="A0A076FAG1"/>
<accession>A0A076FAG1</accession>
<protein>
    <recommendedName>
        <fullName evidence="1">HP0268 domain-containing protein</fullName>
    </recommendedName>
</protein>
<dbReference type="KEGG" id="caj:CIG1485E_1387"/>
<organism evidence="2 3">
    <name type="scientific">Campylobacter iguaniorum</name>
    <dbReference type="NCBI Taxonomy" id="1244531"/>
    <lineage>
        <taxon>Bacteria</taxon>
        <taxon>Pseudomonadati</taxon>
        <taxon>Campylobacterota</taxon>
        <taxon>Epsilonproteobacteria</taxon>
        <taxon>Campylobacterales</taxon>
        <taxon>Campylobacteraceae</taxon>
        <taxon>Campylobacter</taxon>
    </lineage>
</organism>
<dbReference type="InterPro" id="IPR040748">
    <property type="entry name" value="HP0268"/>
</dbReference>
<evidence type="ECO:0000313" key="3">
    <source>
        <dbReference type="Proteomes" id="UP000028486"/>
    </source>
</evidence>
<dbReference type="EMBL" id="CP009043">
    <property type="protein sequence ID" value="AII15210.1"/>
    <property type="molecule type" value="Genomic_DNA"/>
</dbReference>
<dbReference type="HOGENOM" id="CLU_173845_0_0_7"/>
<name>A0A076FAG1_9BACT</name>
<dbReference type="PATRIC" id="fig|1244531.5.peg.1583"/>
<evidence type="ECO:0000313" key="2">
    <source>
        <dbReference type="EMBL" id="AII15210.1"/>
    </source>
</evidence>
<sequence>MELKLARTELDNKPKTISIDKIEAAVSKDGGKIFYFDKDNSHKELIALVEYFEQKGLSVYHRTVKYGLDENDYMYEVHIL</sequence>
<feature type="domain" description="HP0268" evidence="1">
    <location>
        <begin position="1"/>
        <end position="80"/>
    </location>
</feature>
<gene>
    <name evidence="2" type="ORF">CIG1485E_1387</name>
</gene>
<dbReference type="RefSeq" id="WP_038454909.1">
    <property type="nucleotide sequence ID" value="NZ_CP009043.1"/>
</dbReference>
<reference evidence="3" key="1">
    <citation type="journal article" date="2014" name="Genome Announc.">
        <title>Complete Genome Sequence of Campylobacter iguaniorum Strain 1485ET, Isolated from a Bearded Dragon (Pogona vitticeps).</title>
        <authorList>
            <person name="Gilbert M.J."/>
            <person name="Miller W.G."/>
            <person name="Yee E."/>
            <person name="Kik M."/>
            <person name="Wagenaar J.A."/>
            <person name="Duim B."/>
        </authorList>
    </citation>
    <scope>NUCLEOTIDE SEQUENCE [LARGE SCALE GENOMIC DNA]</scope>
    <source>
        <strain evidence="3">1485E</strain>
    </source>
</reference>
<dbReference type="Proteomes" id="UP000028486">
    <property type="component" value="Chromosome"/>
</dbReference>
<dbReference type="Pfam" id="PF18618">
    <property type="entry name" value="HP0268"/>
    <property type="match status" value="1"/>
</dbReference>
<proteinExistence type="predicted"/>
<dbReference type="STRING" id="1244531.CIG2463D_1578"/>
<keyword evidence="3" id="KW-1185">Reference proteome</keyword>
<dbReference type="OrthoDB" id="5345432at2"/>